<dbReference type="PANTHER" id="PTHR13184">
    <property type="entry name" value="37S RIBOSOMAL PROTEIN S22"/>
    <property type="match status" value="1"/>
</dbReference>
<dbReference type="Pfam" id="PF00085">
    <property type="entry name" value="Thioredoxin"/>
    <property type="match status" value="1"/>
</dbReference>
<evidence type="ECO:0000259" key="9">
    <source>
        <dbReference type="PROSITE" id="PS51352"/>
    </source>
</evidence>
<evidence type="ECO:0000256" key="1">
    <source>
        <dbReference type="ARBA" id="ARBA00004173"/>
    </source>
</evidence>
<keyword evidence="5" id="KW-0411">Iron-sulfur</keyword>
<dbReference type="PROSITE" id="PS00194">
    <property type="entry name" value="THIOREDOXIN_1"/>
    <property type="match status" value="1"/>
</dbReference>
<dbReference type="InterPro" id="IPR052571">
    <property type="entry name" value="Mt_RNA_Methyltransferase"/>
</dbReference>
<dbReference type="InterPro" id="IPR013766">
    <property type="entry name" value="Thioredoxin_domain"/>
</dbReference>
<feature type="domain" description="Thioredoxin" evidence="9">
    <location>
        <begin position="1"/>
        <end position="109"/>
    </location>
</feature>
<gene>
    <name evidence="10" type="ORF">HYQ45_005039</name>
</gene>
<feature type="compositionally biased region" description="Low complexity" evidence="8">
    <location>
        <begin position="437"/>
        <end position="451"/>
    </location>
</feature>
<evidence type="ECO:0000256" key="4">
    <source>
        <dbReference type="ARBA" id="ARBA00023004"/>
    </source>
</evidence>
<protein>
    <submittedName>
        <fullName evidence="10">Thioredoxin like protein</fullName>
    </submittedName>
</protein>
<dbReference type="GO" id="GO:0003735">
    <property type="term" value="F:structural constituent of ribosome"/>
    <property type="evidence" value="ECO:0007669"/>
    <property type="project" value="TreeGrafter"/>
</dbReference>
<dbReference type="CDD" id="cd02947">
    <property type="entry name" value="TRX_family"/>
    <property type="match status" value="1"/>
</dbReference>
<dbReference type="Pfam" id="PF09243">
    <property type="entry name" value="Rsm22"/>
    <property type="match status" value="1"/>
</dbReference>
<comment type="subcellular location">
    <subcellularLocation>
        <location evidence="1">Mitochondrion</location>
    </subcellularLocation>
</comment>
<dbReference type="CDD" id="cd22265">
    <property type="entry name" value="UDM1_RNF168"/>
    <property type="match status" value="1"/>
</dbReference>
<dbReference type="GO" id="GO:0005763">
    <property type="term" value="C:mitochondrial small ribosomal subunit"/>
    <property type="evidence" value="ECO:0007669"/>
    <property type="project" value="TreeGrafter"/>
</dbReference>
<dbReference type="InterPro" id="IPR015324">
    <property type="entry name" value="Ribosomal_Rsm22-like"/>
</dbReference>
<dbReference type="GO" id="GO:0006412">
    <property type="term" value="P:translation"/>
    <property type="evidence" value="ECO:0007669"/>
    <property type="project" value="InterPro"/>
</dbReference>
<evidence type="ECO:0000256" key="7">
    <source>
        <dbReference type="ARBA" id="ARBA00045681"/>
    </source>
</evidence>
<keyword evidence="2" id="KW-0479">Metal-binding</keyword>
<evidence type="ECO:0000313" key="11">
    <source>
        <dbReference type="Proteomes" id="UP000689129"/>
    </source>
</evidence>
<comment type="caution">
    <text evidence="10">The sequence shown here is derived from an EMBL/GenBank/DDBJ whole genome shotgun (WGS) entry which is preliminary data.</text>
</comment>
<comment type="function">
    <text evidence="7">Mitochondrial ribosome (mitoribosome) assembly factor. Binds at the interface of the head and body domains of the mitochondrial small ribosomal subunit (mt-SSU), occluding the mRNA channel and preventing compaction of the head domain towards the body. Probable inactive methyltransferase: retains the characteristic folding and ability to bind S-adenosyl-L-methionine, but it probably lost its methyltransferase activity.</text>
</comment>
<dbReference type="OrthoDB" id="421327at2759"/>
<evidence type="ECO:0000256" key="3">
    <source>
        <dbReference type="ARBA" id="ARBA00022946"/>
    </source>
</evidence>
<feature type="region of interest" description="Disordered" evidence="8">
    <location>
        <begin position="192"/>
        <end position="213"/>
    </location>
</feature>
<dbReference type="EMBL" id="JAEMWZ010000084">
    <property type="protein sequence ID" value="KAG7137633.1"/>
    <property type="molecule type" value="Genomic_DNA"/>
</dbReference>
<evidence type="ECO:0000313" key="10">
    <source>
        <dbReference type="EMBL" id="KAG7137633.1"/>
    </source>
</evidence>
<dbReference type="PROSITE" id="PS51352">
    <property type="entry name" value="THIOREDOXIN_2"/>
    <property type="match status" value="1"/>
</dbReference>
<feature type="compositionally biased region" description="Basic and acidic residues" evidence="8">
    <location>
        <begin position="388"/>
        <end position="436"/>
    </location>
</feature>
<dbReference type="Proteomes" id="UP000689129">
    <property type="component" value="Unassembled WGS sequence"/>
</dbReference>
<dbReference type="AlphaFoldDB" id="A0A8I3ATY9"/>
<evidence type="ECO:0000256" key="8">
    <source>
        <dbReference type="SAM" id="MobiDB-lite"/>
    </source>
</evidence>
<dbReference type="GO" id="GO:0051536">
    <property type="term" value="F:iron-sulfur cluster binding"/>
    <property type="evidence" value="ECO:0007669"/>
    <property type="project" value="UniProtKB-KW"/>
</dbReference>
<dbReference type="GO" id="GO:0046872">
    <property type="term" value="F:metal ion binding"/>
    <property type="evidence" value="ECO:0007669"/>
    <property type="project" value="UniProtKB-KW"/>
</dbReference>
<sequence>MSGLISIQSPSQWQDVLNSTNVVVADFYADWCGPCKAIAPHFEKMANEYSKPKKAAFCKINVDTQSTISRAHGVSAMPTFIIFHAGKPIETIRGANPPALANAVANAMKLPDKTKAGGASFGTPGRTLGGQGVGAAAGSGGLPPSRPYNSGFDVVSILRHLFTIAALYVVTLVAIDPLQAAEKSSFNLVNPPAREAARGAGPGGKTRAPPARPSAFRTLADLGKDDLSSKTATHHAGSGLVQIAQSCPADIEQIVQEAKQRFRDTLPKGYLNEEEYSHYVRLFGPPLRETTPEDVGIPYGKFAAKPKPRQDQDGPVLLRQAADGDLEEVDYSTERHSAEEAALLDGEVEHEHELTDDQHDYINATARNQREYDALVMLQKDFEAARLRSQKEEEASQAEFERRTAAEAGKDEHAEALEQLRQEDRRLRDERTEESRAALAEMQAASRAAEAQAREEAGDWDDREFIGVRTHPYTQEGRFATSPKTLPLPSAAFNDPITQLLDRTHVKHIRMAAEAALGGGGLPNSPATPASKRSVPQLGVGLQAAQPKMSQIDADAFIATVLPPSYASAMSTLTEVRKRLGTEWIRKLLKQEGGPRILDAGSGGASLAAWQDVAQAEWDVMRESKEVRGWVPPGKKTVIVGSDTLRHRVSTFLDNTTFLPRLPDYVHSHDNVHKHIDAPQVPQQRKLYDVIVASYVLLGVKEGHRRTAVLNQLWSLLSPEGGVLIFIEKAHPRGFEAVADVRDRLINEYLQTPVDSTEAPTITDAKDAGYRAPKEPGMIVAPCTNHKTCPMYARFTRPRFLQQILEAKHRNDDDVQFSYVAIQRGGTPAANLLVGHEATERAFAGYEDATRAPNMLSLPRQILPPLKRKGHVQLEAYHDARKAAWGDLWALGAKVRAERAKARAKASKKVDKINMEYDETGVTGIKEGGRTAMQALLGED</sequence>
<evidence type="ECO:0000256" key="6">
    <source>
        <dbReference type="ARBA" id="ARBA00023128"/>
    </source>
</evidence>
<proteinExistence type="predicted"/>
<dbReference type="InterPro" id="IPR017937">
    <property type="entry name" value="Thioredoxin_CS"/>
</dbReference>
<reference evidence="10" key="1">
    <citation type="journal article" date="2021" name="Mol. Plant Pathol.">
        <title>A 20-kb lineage-specific genomic region tames virulence in pathogenic amphidiploid Verticillium longisporum.</title>
        <authorList>
            <person name="Harting R."/>
            <person name="Starke J."/>
            <person name="Kusch H."/>
            <person name="Poggeler S."/>
            <person name="Maurus I."/>
            <person name="Schluter R."/>
            <person name="Landesfeind M."/>
            <person name="Bulla I."/>
            <person name="Nowrousian M."/>
            <person name="de Jonge R."/>
            <person name="Stahlhut G."/>
            <person name="Hoff K.J."/>
            <person name="Asshauer K.P."/>
            <person name="Thurmer A."/>
            <person name="Stanke M."/>
            <person name="Daniel R."/>
            <person name="Morgenstern B."/>
            <person name="Thomma B.P.H.J."/>
            <person name="Kronstad J.W."/>
            <person name="Braus-Stromeyer S.A."/>
            <person name="Braus G.H."/>
        </authorList>
    </citation>
    <scope>NUCLEOTIDE SEQUENCE</scope>
    <source>
        <strain evidence="10">Vl32</strain>
    </source>
</reference>
<dbReference type="PANTHER" id="PTHR13184:SF5">
    <property type="entry name" value="METHYLTRANSFERASE-LIKE PROTEIN 17, MITOCHONDRIAL"/>
    <property type="match status" value="1"/>
</dbReference>
<organism evidence="10 11">
    <name type="scientific">Verticillium longisporum</name>
    <name type="common">Verticillium dahliae var. longisporum</name>
    <dbReference type="NCBI Taxonomy" id="100787"/>
    <lineage>
        <taxon>Eukaryota</taxon>
        <taxon>Fungi</taxon>
        <taxon>Dikarya</taxon>
        <taxon>Ascomycota</taxon>
        <taxon>Pezizomycotina</taxon>
        <taxon>Sordariomycetes</taxon>
        <taxon>Hypocreomycetidae</taxon>
        <taxon>Glomerellales</taxon>
        <taxon>Plectosphaerellaceae</taxon>
        <taxon>Verticillium</taxon>
    </lineage>
</organism>
<evidence type="ECO:0000256" key="2">
    <source>
        <dbReference type="ARBA" id="ARBA00022723"/>
    </source>
</evidence>
<name>A0A8I3ATY9_VERLO</name>
<keyword evidence="4" id="KW-0408">Iron</keyword>
<keyword evidence="6" id="KW-0496">Mitochondrion</keyword>
<accession>A0A8I3ATY9</accession>
<dbReference type="GO" id="GO:0008168">
    <property type="term" value="F:methyltransferase activity"/>
    <property type="evidence" value="ECO:0007669"/>
    <property type="project" value="InterPro"/>
</dbReference>
<feature type="region of interest" description="Disordered" evidence="8">
    <location>
        <begin position="388"/>
        <end position="462"/>
    </location>
</feature>
<keyword evidence="3" id="KW-0809">Transit peptide</keyword>
<evidence type="ECO:0000256" key="5">
    <source>
        <dbReference type="ARBA" id="ARBA00023014"/>
    </source>
</evidence>